<organism evidence="5 6">
    <name type="scientific">Limnoraphis robusta CCNP1315</name>
    <dbReference type="NCBI Taxonomy" id="3110306"/>
    <lineage>
        <taxon>Bacteria</taxon>
        <taxon>Bacillati</taxon>
        <taxon>Cyanobacteriota</taxon>
        <taxon>Cyanophyceae</taxon>
        <taxon>Oscillatoriophycideae</taxon>
        <taxon>Oscillatoriales</taxon>
        <taxon>Sirenicapillariaceae</taxon>
        <taxon>Limnoraphis</taxon>
    </lineage>
</organism>
<evidence type="ECO:0000256" key="1">
    <source>
        <dbReference type="ARBA" id="ARBA00022729"/>
    </source>
</evidence>
<evidence type="ECO:0000256" key="3">
    <source>
        <dbReference type="SAM" id="Phobius"/>
    </source>
</evidence>
<feature type="region of interest" description="Disordered" evidence="2">
    <location>
        <begin position="380"/>
        <end position="399"/>
    </location>
</feature>
<accession>A0ABU5U201</accession>
<keyword evidence="3" id="KW-0472">Membrane</keyword>
<evidence type="ECO:0000313" key="5">
    <source>
        <dbReference type="EMBL" id="MEA5521119.1"/>
    </source>
</evidence>
<keyword evidence="3" id="KW-1133">Transmembrane helix</keyword>
<keyword evidence="1" id="KW-0732">Signal</keyword>
<keyword evidence="3" id="KW-0812">Transmembrane</keyword>
<dbReference type="InterPro" id="IPR024370">
    <property type="entry name" value="PBP_domain"/>
</dbReference>
<dbReference type="Gene3D" id="3.40.190.10">
    <property type="entry name" value="Periplasmic binding protein-like II"/>
    <property type="match status" value="2"/>
</dbReference>
<evidence type="ECO:0000313" key="6">
    <source>
        <dbReference type="Proteomes" id="UP001301728"/>
    </source>
</evidence>
<dbReference type="EMBL" id="JAYGHT010000129">
    <property type="protein sequence ID" value="MEA5521119.1"/>
    <property type="molecule type" value="Genomic_DNA"/>
</dbReference>
<dbReference type="PANTHER" id="PTHR30570:SF1">
    <property type="entry name" value="PHOSPHATE-BINDING PROTEIN PSTS"/>
    <property type="match status" value="1"/>
</dbReference>
<dbReference type="PANTHER" id="PTHR30570">
    <property type="entry name" value="PERIPLASMIC PHOSPHATE BINDING COMPONENT OF PHOSPHATE ABC TRANSPORTER"/>
    <property type="match status" value="1"/>
</dbReference>
<dbReference type="InterPro" id="IPR050811">
    <property type="entry name" value="Phosphate_ABC_transporter"/>
</dbReference>
<dbReference type="Pfam" id="PF12849">
    <property type="entry name" value="PBP_like_2"/>
    <property type="match status" value="1"/>
</dbReference>
<dbReference type="SUPFAM" id="SSF53850">
    <property type="entry name" value="Periplasmic binding protein-like II"/>
    <property type="match status" value="1"/>
</dbReference>
<comment type="caution">
    <text evidence="5">The sequence shown here is derived from an EMBL/GenBank/DDBJ whole genome shotgun (WGS) entry which is preliminary data.</text>
</comment>
<sequence>MSRSRKALLQIPVVLIALASTPELLTVSLVSFLDQAAIAQSSETEPTKDPTLILPQTFDVPKPTFTVPKSLTENTVVTVNGSSSMTGTNQALQERFQERFPNTKVELSATGTSEALEAVKEGKLDIAAVGRPLTEEEKAAGLVAVPVGREKLAIIISPNNSFEGNLTFDQFARIFRGEITDWSEVGGSAGEIRFIDRPNDSDTRRAFSAYKVFETAPFESGVNTTQVLEDETDAVVEELGNDGISYAIADQVLNRDDVKIIPMHGTLPDDPRYPYSQYRSYVYNENNKPPKVIAFLGLATSQPGQEIIADTETGEPILGGTAVVPSTTTAQQIAQTPTPVQEQQQQEKGGFPWWILLLLGIPLLGGLIWWLFKAGQGEPVSGATATPTTPPPATRTGIAPPVTETPITPPVAGTAIAPPVAETPIAPPVTETATAATLPEVDPGVNSPTAGATPVAPAGDLTTATLGTPSGTAIATGNTGLTPPGLGTIGLTGLAAAGAAAGAAAWWGERSPSSRITLAPGEAQDAYAYWLISDTDKDFAKEHGGRQPQLRVYDVTDIEDLDQQSPNSVEKYDIDESLQEQAISNLEGNRDYLAEIGYLTDDDRWLMLARSNRVQMPLPDIAGETSNLAGVGAGLAAGAAIIPLLTSFGSQITLNLREEEPQTADACWDVPDAAKTAAKQQGGRQMQLRIYDVTDIDLDAQPANRVRRYDCEESTQQRRVPLLDRNCEYLAEIGYVTDEGEWLMLARSEPVRVPVDTATDEELTPDVGLMGAGLVAAGAIPSLMALGSRLRLTPGENQTTDIDWEISDSAKDLAQQQGARNLQLRVYDVTDLDVGDLSVDQTPSTIVQQYELDELTSPLQLELVGNRDYLADMGYVTDEGEWLMLARSQPVRVPVDTATDQRLTPNLGLLGGGLIAGGGLVAGVIPRMRRTTTSHVTLTPTDNGAANVYWQVADTEQENALARGGRQFQLHLYDVTDIPPDSVATHSVQQYNFEESISTPQLLTLEGNRDYFAEIGYLTDEGEWLMLARSHRVRIPQETTATPLVEPVELSSVELSSSEVVPAVETHRSHVTLTPTDNGAANVYWTVDDTEQENALARGGRQFQLHLYDVTDIPPDSVATHSVQQYDFKESISTPQLLTLEGNRDYFAEIGYLTDDGEWLMLARSHRVRIPAFTSTDLTESEDLWSVVELTPEVEPLPSLSSIPCSIALTLDEEGAIDAHWEVPEAAKTLAKQQGGQQFQVWVYDVTNTTVEISPSFCIEKCLLAESISDWQFELESEREYLAEIGYVLENEEWLMLARSNRVFVPGDDEDLDASEVGTTAALTGVGLAAGTAISAMSSFPCYITLSLGDDQWVDARWEVPDAAKERAKQQGGEKFQLHVYEVTGIDLETQTANSVQRYNCNELIKQWQIPNLNTDCEYIAEIGYVTDADDWLMLARSNRIRVPKSSTEIIDGTGVSPVPAMSSEITLTLSDNPTSADAHWEVPRAVQEAAKQQGGEQFQLRLYDVTGVDLQTTPASNVRRYNCHELIQQLQIPNLEAYRDYLAEIGYVTDEEEWLMLARSNSVRISTSSQTVTEENVAPAIATLPVTAGNCAIEHLTVHSRRNCFLLDEERMKQLQETAVSQTLEPGIYVLRIKSGLFGYGGFDSNSLPLGEPMVIFWLYGGKVINKKTRVPVGATWSTLNGFHETLTLEVQETTTLCAFFFDSFPDDNQGEVTVSVARLYDAN</sequence>
<evidence type="ECO:0000259" key="4">
    <source>
        <dbReference type="Pfam" id="PF12849"/>
    </source>
</evidence>
<dbReference type="Proteomes" id="UP001301728">
    <property type="component" value="Unassembled WGS sequence"/>
</dbReference>
<protein>
    <submittedName>
        <fullName evidence="5">DUF4912 domain-containing protein</fullName>
    </submittedName>
</protein>
<proteinExistence type="predicted"/>
<keyword evidence="6" id="KW-1185">Reference proteome</keyword>
<dbReference type="InterPro" id="IPR032585">
    <property type="entry name" value="DUF4912"/>
</dbReference>
<dbReference type="RefSeq" id="WP_323274811.1">
    <property type="nucleotide sequence ID" value="NZ_JAYGHT010000129.1"/>
</dbReference>
<evidence type="ECO:0000256" key="2">
    <source>
        <dbReference type="SAM" id="MobiDB-lite"/>
    </source>
</evidence>
<gene>
    <name evidence="5" type="ORF">VB854_19445</name>
</gene>
<name>A0ABU5U201_9CYAN</name>
<reference evidence="5 6" key="1">
    <citation type="submission" date="2023-12" db="EMBL/GenBank/DDBJ databases">
        <title>Baltic Sea Cyanobacteria.</title>
        <authorList>
            <person name="Delbaje E."/>
            <person name="Fewer D.P."/>
            <person name="Shishido T.K."/>
        </authorList>
    </citation>
    <scope>NUCLEOTIDE SEQUENCE [LARGE SCALE GENOMIC DNA]</scope>
    <source>
        <strain evidence="5 6">CCNP 1315</strain>
    </source>
</reference>
<feature type="transmembrane region" description="Helical" evidence="3">
    <location>
        <begin position="351"/>
        <end position="372"/>
    </location>
</feature>
<feature type="domain" description="PBP" evidence="4">
    <location>
        <begin position="73"/>
        <end position="301"/>
    </location>
</feature>
<dbReference type="Pfam" id="PF16258">
    <property type="entry name" value="DUF4912"/>
    <property type="match status" value="8"/>
</dbReference>